<keyword evidence="3" id="KW-0732">Signal</keyword>
<evidence type="ECO:0000256" key="2">
    <source>
        <dbReference type="ARBA" id="ARBA00022525"/>
    </source>
</evidence>
<dbReference type="SUPFAM" id="SSF47565">
    <property type="entry name" value="Insect pheromone/odorant-binding proteins"/>
    <property type="match status" value="1"/>
</dbReference>
<sequence>MKSVLFVLIAFAVVLYLSFANAQKNPFRTCDFVANMTEQISGSLEASLAAKVEQCNHIASVDFEKKLSQQYDEAAGKILKAWLRCNRSLKVPFDEAIDLFQNPPWGDERYVPYKAKCLVDCTLRSLKVMTEEGFDAELYHIQIKQLRLNYTTFEANEEEQKILGEMHKRAMRFSRNCYSVGNPSKTNMSLDEFEHQKCFELIKIYAHSAIECENVQDPKGDKCETSWMLMKCIIIRNRYRSFNSPFYPIMLDQLQ</sequence>
<evidence type="ECO:0000256" key="3">
    <source>
        <dbReference type="SAM" id="SignalP"/>
    </source>
</evidence>
<dbReference type="EMBL" id="WJQU01000001">
    <property type="protein sequence ID" value="KAJ6648198.1"/>
    <property type="molecule type" value="Genomic_DNA"/>
</dbReference>
<feature type="signal peptide" evidence="3">
    <location>
        <begin position="1"/>
        <end position="22"/>
    </location>
</feature>
<accession>A0A9Q0NDB4</accession>
<dbReference type="GO" id="GO:0005549">
    <property type="term" value="F:odorant binding"/>
    <property type="evidence" value="ECO:0007669"/>
    <property type="project" value="InterPro"/>
</dbReference>
<keyword evidence="2" id="KW-0964">Secreted</keyword>
<keyword evidence="5" id="KW-1185">Reference proteome</keyword>
<feature type="chain" id="PRO_5040362821" evidence="3">
    <location>
        <begin position="23"/>
        <end position="255"/>
    </location>
</feature>
<organism evidence="4 5">
    <name type="scientific">Pseudolycoriella hygida</name>
    <dbReference type="NCBI Taxonomy" id="35572"/>
    <lineage>
        <taxon>Eukaryota</taxon>
        <taxon>Metazoa</taxon>
        <taxon>Ecdysozoa</taxon>
        <taxon>Arthropoda</taxon>
        <taxon>Hexapoda</taxon>
        <taxon>Insecta</taxon>
        <taxon>Pterygota</taxon>
        <taxon>Neoptera</taxon>
        <taxon>Endopterygota</taxon>
        <taxon>Diptera</taxon>
        <taxon>Nematocera</taxon>
        <taxon>Sciaroidea</taxon>
        <taxon>Sciaridae</taxon>
        <taxon>Pseudolycoriella</taxon>
    </lineage>
</organism>
<reference evidence="4" key="1">
    <citation type="submission" date="2022-07" db="EMBL/GenBank/DDBJ databases">
        <authorList>
            <person name="Trinca V."/>
            <person name="Uliana J.V.C."/>
            <person name="Torres T.T."/>
            <person name="Ward R.J."/>
            <person name="Monesi N."/>
        </authorList>
    </citation>
    <scope>NUCLEOTIDE SEQUENCE</scope>
    <source>
        <strain evidence="4">HSMRA1968</strain>
        <tissue evidence="4">Whole embryos</tissue>
    </source>
</reference>
<evidence type="ECO:0000313" key="4">
    <source>
        <dbReference type="EMBL" id="KAJ6648198.1"/>
    </source>
</evidence>
<dbReference type="OrthoDB" id="10509652at2759"/>
<evidence type="ECO:0000256" key="1">
    <source>
        <dbReference type="ARBA" id="ARBA00004613"/>
    </source>
</evidence>
<dbReference type="AlphaFoldDB" id="A0A9Q0NDB4"/>
<comment type="subcellular location">
    <subcellularLocation>
        <location evidence="1">Secreted</location>
    </subcellularLocation>
</comment>
<proteinExistence type="predicted"/>
<name>A0A9Q0NDB4_9DIPT</name>
<comment type="caution">
    <text evidence="4">The sequence shown here is derived from an EMBL/GenBank/DDBJ whole genome shotgun (WGS) entry which is preliminary data.</text>
</comment>
<protein>
    <submittedName>
        <fullName evidence="4">Uncharacterized protein</fullName>
    </submittedName>
</protein>
<evidence type="ECO:0000313" key="5">
    <source>
        <dbReference type="Proteomes" id="UP001151699"/>
    </source>
</evidence>
<dbReference type="InterPro" id="IPR036728">
    <property type="entry name" value="PBP_GOBP_sf"/>
</dbReference>
<dbReference type="GO" id="GO:0005576">
    <property type="term" value="C:extracellular region"/>
    <property type="evidence" value="ECO:0007669"/>
    <property type="project" value="UniProtKB-SubCell"/>
</dbReference>
<dbReference type="Gene3D" id="1.10.238.20">
    <property type="entry name" value="Pheromone/general odorant binding protein domain"/>
    <property type="match status" value="1"/>
</dbReference>
<gene>
    <name evidence="4" type="ORF">Bhyg_03424</name>
</gene>
<dbReference type="Proteomes" id="UP001151699">
    <property type="component" value="Chromosome A"/>
</dbReference>